<keyword evidence="3" id="KW-0689">Ribosomal protein</keyword>
<keyword evidence="3" id="KW-0687">Ribonucleoprotein</keyword>
<dbReference type="EC" id="2.3.1.266" evidence="3"/>
<reference evidence="4" key="1">
    <citation type="submission" date="2023-07" db="EMBL/GenBank/DDBJ databases">
        <title>The carbon used by Thiothrix.</title>
        <authorList>
            <person name="Chen L."/>
        </authorList>
    </citation>
    <scope>NUCLEOTIDE SEQUENCE [LARGE SCALE GENOMIC DNA]</scope>
</reference>
<dbReference type="Pfam" id="PF11814">
    <property type="entry name" value="DUF3335"/>
    <property type="match status" value="1"/>
</dbReference>
<dbReference type="InterPro" id="IPR021770">
    <property type="entry name" value="DUF3335"/>
</dbReference>
<evidence type="ECO:0000256" key="1">
    <source>
        <dbReference type="SAM" id="MobiDB-lite"/>
    </source>
</evidence>
<dbReference type="PANTHER" id="PTHR43617:SF33">
    <property type="entry name" value="SPORE COAT POLYSACCHARIDE BIOSYNTHESIS PROTEIN SPSD"/>
    <property type="match status" value="1"/>
</dbReference>
<gene>
    <name evidence="3" type="primary">rimI</name>
    <name evidence="3" type="ORF">VSS37_12715</name>
</gene>
<accession>A0ABU6CZ53</accession>
<dbReference type="CDD" id="cd04301">
    <property type="entry name" value="NAT_SF"/>
    <property type="match status" value="1"/>
</dbReference>
<dbReference type="Gene3D" id="3.90.70.10">
    <property type="entry name" value="Cysteine proteinases"/>
    <property type="match status" value="1"/>
</dbReference>
<feature type="domain" description="N-acetyltransferase" evidence="2">
    <location>
        <begin position="28"/>
        <end position="174"/>
    </location>
</feature>
<dbReference type="Gene3D" id="3.40.630.30">
    <property type="match status" value="1"/>
</dbReference>
<proteinExistence type="predicted"/>
<keyword evidence="4" id="KW-1185">Reference proteome</keyword>
<dbReference type="Pfam" id="PF00583">
    <property type="entry name" value="Acetyltransf_1"/>
    <property type="match status" value="1"/>
</dbReference>
<dbReference type="Proteomes" id="UP001308005">
    <property type="component" value="Unassembled WGS sequence"/>
</dbReference>
<dbReference type="InterPro" id="IPR000182">
    <property type="entry name" value="GNAT_dom"/>
</dbReference>
<name>A0ABU6CZ53_9GAMM</name>
<dbReference type="RefSeq" id="WP_324695772.1">
    <property type="nucleotide sequence ID" value="NZ_JAYMYJ010000113.1"/>
</dbReference>
<evidence type="ECO:0000313" key="3">
    <source>
        <dbReference type="EMBL" id="MEB4591846.1"/>
    </source>
</evidence>
<dbReference type="InterPro" id="IPR016181">
    <property type="entry name" value="Acyl_CoA_acyltransferase"/>
</dbReference>
<dbReference type="NCBIfam" id="TIGR01575">
    <property type="entry name" value="rimI"/>
    <property type="match status" value="1"/>
</dbReference>
<comment type="caution">
    <text evidence="3">The sequence shown here is derived from an EMBL/GenBank/DDBJ whole genome shotgun (WGS) entry which is preliminary data.</text>
</comment>
<evidence type="ECO:0000313" key="4">
    <source>
        <dbReference type="Proteomes" id="UP001308005"/>
    </source>
</evidence>
<organism evidence="3 4">
    <name type="scientific">Candidatus Thiothrix phosphatis</name>
    <dbReference type="NCBI Taxonomy" id="3112415"/>
    <lineage>
        <taxon>Bacteria</taxon>
        <taxon>Pseudomonadati</taxon>
        <taxon>Pseudomonadota</taxon>
        <taxon>Gammaproteobacteria</taxon>
        <taxon>Thiotrichales</taxon>
        <taxon>Thiotrichaceae</taxon>
        <taxon>Thiothrix</taxon>
    </lineage>
</organism>
<keyword evidence="3" id="KW-0808">Transferase</keyword>
<dbReference type="GO" id="GO:0005840">
    <property type="term" value="C:ribosome"/>
    <property type="evidence" value="ECO:0007669"/>
    <property type="project" value="UniProtKB-KW"/>
</dbReference>
<feature type="region of interest" description="Disordered" evidence="1">
    <location>
        <begin position="1"/>
        <end position="26"/>
    </location>
</feature>
<evidence type="ECO:0000259" key="2">
    <source>
        <dbReference type="PROSITE" id="PS51186"/>
    </source>
</evidence>
<dbReference type="EMBL" id="JAYMYJ010000113">
    <property type="protein sequence ID" value="MEB4591846.1"/>
    <property type="molecule type" value="Genomic_DNA"/>
</dbReference>
<dbReference type="GO" id="GO:0008999">
    <property type="term" value="F:protein-N-terminal-alanine acetyltransferase activity"/>
    <property type="evidence" value="ECO:0007669"/>
    <property type="project" value="UniProtKB-EC"/>
</dbReference>
<dbReference type="PANTHER" id="PTHR43617">
    <property type="entry name" value="L-AMINO ACID N-ACETYLTRANSFERASE"/>
    <property type="match status" value="1"/>
</dbReference>
<dbReference type="PROSITE" id="PS51186">
    <property type="entry name" value="GNAT"/>
    <property type="match status" value="1"/>
</dbReference>
<sequence>MRVAAGAAGHPHRLAAPAGDGHQRMNDSLIRPAANADLPALLKLENASFDSDRMSRRSFRYFLQQGQNCFLVAEWERNIVGYILVLLHRGTHLARIYSIAVDRSQQGRGIAHRLIEQAEKVCADQGRVSMRLEVRKDNARAIRLYGLLGYHPFGEYKDYYEDHTDALRLQKRILSPNAQTIHADVPYYPQHTDFTCGPAALMMAMASLNPATALTMNEELGIWREATTIYMMAGHGGCSPVGLALAAIRRGFRADTYLSVTDTPFIDSVRDEEKKQVIELVHQDFLQQLACHHAPVHYANITQVELENALEQGKTPLVLISTYRFDHKKTPHWVVVTAMDERFIYIHDPYINETDYRFALDNQYLPISRNDFDKMSQFGQLRLRTAVIIGLG</sequence>
<keyword evidence="3" id="KW-0012">Acyltransferase</keyword>
<dbReference type="InterPro" id="IPR006464">
    <property type="entry name" value="AcTrfase_RimI/Ard1"/>
</dbReference>
<dbReference type="SUPFAM" id="SSF55729">
    <property type="entry name" value="Acyl-CoA N-acyltransferases (Nat)"/>
    <property type="match status" value="1"/>
</dbReference>
<dbReference type="InterPro" id="IPR050276">
    <property type="entry name" value="MshD_Acetyltransferase"/>
</dbReference>
<protein>
    <submittedName>
        <fullName evidence="3">Ribosomal protein S18-alanine N-acetyltransferase</fullName>
        <ecNumber evidence="3">2.3.1.266</ecNumber>
    </submittedName>
</protein>